<dbReference type="CDD" id="cd04479">
    <property type="entry name" value="RPA3"/>
    <property type="match status" value="1"/>
</dbReference>
<evidence type="ECO:0000256" key="2">
    <source>
        <dbReference type="ARBA" id="ARBA00009761"/>
    </source>
</evidence>
<dbReference type="Proteomes" id="UP000230750">
    <property type="component" value="Unassembled WGS sequence"/>
</dbReference>
<dbReference type="GO" id="GO:0035861">
    <property type="term" value="C:site of double-strand break"/>
    <property type="evidence" value="ECO:0007669"/>
    <property type="project" value="TreeGrafter"/>
</dbReference>
<dbReference type="OrthoDB" id="188186at2759"/>
<proteinExistence type="inferred from homology"/>
<dbReference type="SUPFAM" id="SSF50249">
    <property type="entry name" value="Nucleic acid-binding proteins"/>
    <property type="match status" value="1"/>
</dbReference>
<dbReference type="GO" id="GO:0000724">
    <property type="term" value="P:double-strand break repair via homologous recombination"/>
    <property type="evidence" value="ECO:0007669"/>
    <property type="project" value="TreeGrafter"/>
</dbReference>
<comment type="subcellular location">
    <subcellularLocation>
        <location evidence="1">Nucleus</location>
    </subcellularLocation>
</comment>
<dbReference type="PANTHER" id="PTHR15114">
    <property type="entry name" value="REPLICATION PROTEIN A3"/>
    <property type="match status" value="1"/>
</dbReference>
<dbReference type="GO" id="GO:0003684">
    <property type="term" value="F:damaged DNA binding"/>
    <property type="evidence" value="ECO:0007669"/>
    <property type="project" value="TreeGrafter"/>
</dbReference>
<evidence type="ECO:0000313" key="5">
    <source>
        <dbReference type="Proteomes" id="UP000230750"/>
    </source>
</evidence>
<evidence type="ECO:0000313" key="4">
    <source>
        <dbReference type="EMBL" id="PIK53862.1"/>
    </source>
</evidence>
<dbReference type="InterPro" id="IPR012340">
    <property type="entry name" value="NA-bd_OB-fold"/>
</dbReference>
<dbReference type="InterPro" id="IPR013970">
    <property type="entry name" value="Rfa2"/>
</dbReference>
<sequence>MPNMLKCKKKNITRNKSDGFTAKPRINGALLSNYKGQVVCALGKLKVDNGSSFSMTLCDGTDVEVFLDKKPEKALEGMIEVVGEVGSNHHQIQALVHRTLGDVEFDVNLYNEAVNLSHQFPEFYKVGISDADSQSQDTMDA</sequence>
<dbReference type="GO" id="GO:0006298">
    <property type="term" value="P:mismatch repair"/>
    <property type="evidence" value="ECO:0007669"/>
    <property type="project" value="TreeGrafter"/>
</dbReference>
<evidence type="ECO:0000256" key="1">
    <source>
        <dbReference type="ARBA" id="ARBA00004123"/>
    </source>
</evidence>
<dbReference type="GO" id="GO:0006289">
    <property type="term" value="P:nucleotide-excision repair"/>
    <property type="evidence" value="ECO:0007669"/>
    <property type="project" value="TreeGrafter"/>
</dbReference>
<keyword evidence="3" id="KW-0539">Nucleus</keyword>
<dbReference type="GO" id="GO:0006284">
    <property type="term" value="P:base-excision repair"/>
    <property type="evidence" value="ECO:0007669"/>
    <property type="project" value="TreeGrafter"/>
</dbReference>
<accession>A0A2G8L0W6</accession>
<name>A0A2G8L0W6_STIJA</name>
<comment type="similarity">
    <text evidence="2">Belongs to the replication factor A protein 3 family.</text>
</comment>
<dbReference type="PANTHER" id="PTHR15114:SF1">
    <property type="entry name" value="REPLICATION PROTEIN A 14 KDA SUBUNIT"/>
    <property type="match status" value="1"/>
</dbReference>
<comment type="caution">
    <text evidence="4">The sequence shown here is derived from an EMBL/GenBank/DDBJ whole genome shotgun (WGS) entry which is preliminary data.</text>
</comment>
<keyword evidence="5" id="KW-1185">Reference proteome</keyword>
<dbReference type="AlphaFoldDB" id="A0A2G8L0W6"/>
<protein>
    <submittedName>
        <fullName evidence="4">Putative replication protein A 14 kDa subunit</fullName>
    </submittedName>
</protein>
<dbReference type="GO" id="GO:0003697">
    <property type="term" value="F:single-stranded DNA binding"/>
    <property type="evidence" value="ECO:0007669"/>
    <property type="project" value="TreeGrafter"/>
</dbReference>
<dbReference type="Pfam" id="PF08661">
    <property type="entry name" value="Rep_fac-A_3"/>
    <property type="match status" value="1"/>
</dbReference>
<dbReference type="GO" id="GO:0005662">
    <property type="term" value="C:DNA replication factor A complex"/>
    <property type="evidence" value="ECO:0007669"/>
    <property type="project" value="TreeGrafter"/>
</dbReference>
<reference evidence="4 5" key="1">
    <citation type="journal article" date="2017" name="PLoS Biol.">
        <title>The sea cucumber genome provides insights into morphological evolution and visceral regeneration.</title>
        <authorList>
            <person name="Zhang X."/>
            <person name="Sun L."/>
            <person name="Yuan J."/>
            <person name="Sun Y."/>
            <person name="Gao Y."/>
            <person name="Zhang L."/>
            <person name="Li S."/>
            <person name="Dai H."/>
            <person name="Hamel J.F."/>
            <person name="Liu C."/>
            <person name="Yu Y."/>
            <person name="Liu S."/>
            <person name="Lin W."/>
            <person name="Guo K."/>
            <person name="Jin S."/>
            <person name="Xu P."/>
            <person name="Storey K.B."/>
            <person name="Huan P."/>
            <person name="Zhang T."/>
            <person name="Zhou Y."/>
            <person name="Zhang J."/>
            <person name="Lin C."/>
            <person name="Li X."/>
            <person name="Xing L."/>
            <person name="Huo D."/>
            <person name="Sun M."/>
            <person name="Wang L."/>
            <person name="Mercier A."/>
            <person name="Li F."/>
            <person name="Yang H."/>
            <person name="Xiang J."/>
        </authorList>
    </citation>
    <scope>NUCLEOTIDE SEQUENCE [LARGE SCALE GENOMIC DNA]</scope>
    <source>
        <strain evidence="4">Shaxun</strain>
        <tissue evidence="4">Muscle</tissue>
    </source>
</reference>
<evidence type="ECO:0000256" key="3">
    <source>
        <dbReference type="ARBA" id="ARBA00023242"/>
    </source>
</evidence>
<dbReference type="GO" id="GO:0006260">
    <property type="term" value="P:DNA replication"/>
    <property type="evidence" value="ECO:0007669"/>
    <property type="project" value="InterPro"/>
</dbReference>
<dbReference type="Gene3D" id="2.40.50.140">
    <property type="entry name" value="Nucleic acid-binding proteins"/>
    <property type="match status" value="1"/>
</dbReference>
<gene>
    <name evidence="4" type="ORF">BSL78_09247</name>
</gene>
<dbReference type="STRING" id="307972.A0A2G8L0W6"/>
<dbReference type="EMBL" id="MRZV01000271">
    <property type="protein sequence ID" value="PIK53862.1"/>
    <property type="molecule type" value="Genomic_DNA"/>
</dbReference>
<organism evidence="4 5">
    <name type="scientific">Stichopus japonicus</name>
    <name type="common">Sea cucumber</name>
    <dbReference type="NCBI Taxonomy" id="307972"/>
    <lineage>
        <taxon>Eukaryota</taxon>
        <taxon>Metazoa</taxon>
        <taxon>Echinodermata</taxon>
        <taxon>Eleutherozoa</taxon>
        <taxon>Echinozoa</taxon>
        <taxon>Holothuroidea</taxon>
        <taxon>Aspidochirotacea</taxon>
        <taxon>Aspidochirotida</taxon>
        <taxon>Stichopodidae</taxon>
        <taxon>Apostichopus</taxon>
    </lineage>
</organism>